<feature type="domain" description="IclR-ED" evidence="9">
    <location>
        <begin position="61"/>
        <end position="238"/>
    </location>
</feature>
<evidence type="ECO:0000256" key="3">
    <source>
        <dbReference type="ARBA" id="ARBA00023125"/>
    </source>
</evidence>
<dbReference type="InterPro" id="IPR036390">
    <property type="entry name" value="WH_DNA-bd_sf"/>
</dbReference>
<dbReference type="Proteomes" id="UP000003824">
    <property type="component" value="Unassembled WGS sequence"/>
</dbReference>
<dbReference type="PROSITE" id="PS51078">
    <property type="entry name" value="ICLR_ED"/>
    <property type="match status" value="1"/>
</dbReference>
<dbReference type="EMBL" id="DS999641">
    <property type="protein sequence ID" value="EFE72242.2"/>
    <property type="molecule type" value="Genomic_DNA"/>
</dbReference>
<dbReference type="InterPro" id="IPR050707">
    <property type="entry name" value="HTH_MetabolicPath_Reg"/>
</dbReference>
<gene>
    <name evidence="10" type="ORF">SSFG_07477</name>
</gene>
<dbReference type="GO" id="GO:0003700">
    <property type="term" value="F:DNA-binding transcription factor activity"/>
    <property type="evidence" value="ECO:0007669"/>
    <property type="project" value="TreeGrafter"/>
</dbReference>
<dbReference type="PANTHER" id="PTHR30136:SF24">
    <property type="entry name" value="HTH-TYPE TRANSCRIPTIONAL REPRESSOR ALLR"/>
    <property type="match status" value="1"/>
</dbReference>
<keyword evidence="1" id="KW-0319">Glycerol metabolism</keyword>
<keyword evidence="3" id="KW-0238">DNA-binding</keyword>
<dbReference type="Pfam" id="PF09339">
    <property type="entry name" value="HTH_IclR"/>
    <property type="match status" value="1"/>
</dbReference>
<dbReference type="AlphaFoldDB" id="D5ZNW1"/>
<organism evidence="10 11">
    <name type="scientific">Streptomyces viridosporus (strain ATCC 14672 / DSM 40746 / JCM 4963 / KCTC 9882 / NRRL B-12104 / FH 1290)</name>
    <name type="common">Streptomyces ghanaensis</name>
    <dbReference type="NCBI Taxonomy" id="566461"/>
    <lineage>
        <taxon>Bacteria</taxon>
        <taxon>Bacillati</taxon>
        <taxon>Actinomycetota</taxon>
        <taxon>Actinomycetes</taxon>
        <taxon>Kitasatosporales</taxon>
        <taxon>Streptomycetaceae</taxon>
        <taxon>Streptomyces</taxon>
    </lineage>
</organism>
<evidence type="ECO:0000256" key="1">
    <source>
        <dbReference type="ARBA" id="ARBA00022798"/>
    </source>
</evidence>
<dbReference type="InterPro" id="IPR029016">
    <property type="entry name" value="GAF-like_dom_sf"/>
</dbReference>
<evidence type="ECO:0000259" key="8">
    <source>
        <dbReference type="PROSITE" id="PS51077"/>
    </source>
</evidence>
<dbReference type="Gene3D" id="3.30.450.40">
    <property type="match status" value="1"/>
</dbReference>
<dbReference type="Pfam" id="PF01614">
    <property type="entry name" value="IclR_C"/>
    <property type="match status" value="1"/>
</dbReference>
<feature type="domain" description="HTH iclR-type" evidence="8">
    <location>
        <begin position="1"/>
        <end position="60"/>
    </location>
</feature>
<keyword evidence="4" id="KW-0010">Activator</keyword>
<dbReference type="GO" id="GO:0045892">
    <property type="term" value="P:negative regulation of DNA-templated transcription"/>
    <property type="evidence" value="ECO:0007669"/>
    <property type="project" value="TreeGrafter"/>
</dbReference>
<evidence type="ECO:0000256" key="4">
    <source>
        <dbReference type="ARBA" id="ARBA00023159"/>
    </source>
</evidence>
<proteinExistence type="predicted"/>
<evidence type="ECO:0000256" key="2">
    <source>
        <dbReference type="ARBA" id="ARBA00023015"/>
    </source>
</evidence>
<evidence type="ECO:0000256" key="5">
    <source>
        <dbReference type="ARBA" id="ARBA00023163"/>
    </source>
</evidence>
<name>D5ZNW1_STRV1</name>
<dbReference type="GO" id="GO:0006071">
    <property type="term" value="P:glycerol metabolic process"/>
    <property type="evidence" value="ECO:0007669"/>
    <property type="project" value="UniProtKB-KW"/>
</dbReference>
<dbReference type="FunFam" id="1.10.10.10:FF:000056">
    <property type="entry name" value="IclR family transcriptional regulator"/>
    <property type="match status" value="1"/>
</dbReference>
<evidence type="ECO:0000256" key="7">
    <source>
        <dbReference type="ARBA" id="ARBA00070406"/>
    </source>
</evidence>
<keyword evidence="2" id="KW-0805">Transcription regulation</keyword>
<dbReference type="GO" id="GO:0003677">
    <property type="term" value="F:DNA binding"/>
    <property type="evidence" value="ECO:0007669"/>
    <property type="project" value="UniProtKB-KW"/>
</dbReference>
<keyword evidence="5" id="KW-0804">Transcription</keyword>
<dbReference type="SUPFAM" id="SSF55781">
    <property type="entry name" value="GAF domain-like"/>
    <property type="match status" value="1"/>
</dbReference>
<evidence type="ECO:0000256" key="6">
    <source>
        <dbReference type="ARBA" id="ARBA00058938"/>
    </source>
</evidence>
<dbReference type="PROSITE" id="PS51077">
    <property type="entry name" value="HTH_ICLR"/>
    <property type="match status" value="1"/>
</dbReference>
<dbReference type="InterPro" id="IPR014757">
    <property type="entry name" value="Tscrpt_reg_IclR_C"/>
</dbReference>
<dbReference type="Gene3D" id="1.10.10.10">
    <property type="entry name" value="Winged helix-like DNA-binding domain superfamily/Winged helix DNA-binding domain"/>
    <property type="match status" value="1"/>
</dbReference>
<evidence type="ECO:0000313" key="10">
    <source>
        <dbReference type="EMBL" id="EFE72242.2"/>
    </source>
</evidence>
<dbReference type="InterPro" id="IPR005471">
    <property type="entry name" value="Tscrpt_reg_IclR_N"/>
</dbReference>
<evidence type="ECO:0000259" key="9">
    <source>
        <dbReference type="PROSITE" id="PS51078"/>
    </source>
</evidence>
<dbReference type="InterPro" id="IPR036388">
    <property type="entry name" value="WH-like_DNA-bd_sf"/>
</dbReference>
<evidence type="ECO:0000313" key="11">
    <source>
        <dbReference type="Proteomes" id="UP000003824"/>
    </source>
</evidence>
<protein>
    <recommendedName>
        <fullName evidence="7">Glycerol operon regulatory protein</fullName>
    </recommendedName>
</protein>
<sequence>MNRALGVLHCFRDNGPDLSASDLARRMELSVSTTHRLARTLVAAGYLEQDERSSRYRLGPVVTELGRLSYRQRGLHLADPELEALADRTGATADLAVRDGIHALILVGGSLLPGTGLGLRRPLHSTALGKVLLAWTRPGDGGIDTLPPLHAYTDRTIRERRILEAELEKVRADGYALNDGESAHGVRTVAVPVLDREGHARFALALRATPSLITDDRIDHFVTHVHSCAAALEVLLLPPGDRRTPVENG</sequence>
<dbReference type="eggNOG" id="COG1414">
    <property type="taxonomic scope" value="Bacteria"/>
</dbReference>
<comment type="function">
    <text evidence="6">May be an activator protein for the gylABX operon.</text>
</comment>
<dbReference type="SUPFAM" id="SSF46785">
    <property type="entry name" value="Winged helix' DNA-binding domain"/>
    <property type="match status" value="1"/>
</dbReference>
<accession>D5ZNW1</accession>
<reference evidence="11" key="1">
    <citation type="submission" date="2008-12" db="EMBL/GenBank/DDBJ databases">
        <title>Annotation of Streptomyces ghanaensis ATCC 14672.</title>
        <authorList>
            <consortium name="The Broad Institute Genome Sequencing Platform"/>
            <consortium name="Broad Institute Microbial Sequencing Center"/>
            <person name="Fischbach M."/>
            <person name="Ward D."/>
            <person name="Young S."/>
            <person name="Kodira C.D."/>
            <person name="Zeng Q."/>
            <person name="Koehrsen M."/>
            <person name="Godfrey P."/>
            <person name="Alvarado L."/>
            <person name="Berlin A.M."/>
            <person name="Borenstein D."/>
            <person name="Chen Z."/>
            <person name="Engels R."/>
            <person name="Freedman E."/>
            <person name="Gellesch M."/>
            <person name="Goldberg J."/>
            <person name="Griggs A."/>
            <person name="Gujja S."/>
            <person name="Heiman D.I."/>
            <person name="Hepburn T.A."/>
            <person name="Howarth C."/>
            <person name="Jen D."/>
            <person name="Larson L."/>
            <person name="Lewis B."/>
            <person name="Mehta T."/>
            <person name="Park D."/>
            <person name="Pearson M."/>
            <person name="Roberts A."/>
            <person name="Saif S."/>
            <person name="Shea T.D."/>
            <person name="Shenoy N."/>
            <person name="Sisk P."/>
            <person name="Stolte C."/>
            <person name="Sykes S.N."/>
            <person name="Walk T."/>
            <person name="White J."/>
            <person name="Yandava C."/>
            <person name="Straight P."/>
            <person name="Clardy J."/>
            <person name="Hung D."/>
            <person name="Kolter R."/>
            <person name="Mekalanos J."/>
            <person name="Walker S."/>
            <person name="Walsh C.T."/>
            <person name="Wieland B.L.C."/>
            <person name="Ilzarbe M."/>
            <person name="Galagan J."/>
            <person name="Nusbaum C."/>
            <person name="Birren B."/>
        </authorList>
    </citation>
    <scope>NUCLEOTIDE SEQUENCE [LARGE SCALE GENOMIC DNA]</scope>
    <source>
        <strain evidence="11">ATCC 14672 / DSM 40746 / JCM 4963 / KCTC 9882 / NRRL B-12104 / FH 1290</strain>
    </source>
</reference>
<dbReference type="SMART" id="SM00346">
    <property type="entry name" value="HTH_ICLR"/>
    <property type="match status" value="1"/>
</dbReference>
<dbReference type="PANTHER" id="PTHR30136">
    <property type="entry name" value="HELIX-TURN-HELIX TRANSCRIPTIONAL REGULATOR, ICLR FAMILY"/>
    <property type="match status" value="1"/>
</dbReference>